<gene>
    <name evidence="2" type="ORF">P5673_033707</name>
</gene>
<dbReference type="PANTHER" id="PTHR47331">
    <property type="entry name" value="PHD-TYPE DOMAIN-CONTAINING PROTEIN"/>
    <property type="match status" value="1"/>
</dbReference>
<dbReference type="EMBL" id="JARQWQ010000338">
    <property type="protein sequence ID" value="KAK2546681.1"/>
    <property type="molecule type" value="Genomic_DNA"/>
</dbReference>
<dbReference type="Proteomes" id="UP001249851">
    <property type="component" value="Unassembled WGS sequence"/>
</dbReference>
<feature type="compositionally biased region" description="Polar residues" evidence="1">
    <location>
        <begin position="67"/>
        <end position="79"/>
    </location>
</feature>
<comment type="caution">
    <text evidence="2">The sequence shown here is derived from an EMBL/GenBank/DDBJ whole genome shotgun (WGS) entry which is preliminary data.</text>
</comment>
<reference evidence="2" key="1">
    <citation type="journal article" date="2023" name="G3 (Bethesda)">
        <title>Whole genome assembly and annotation of the endangered Caribbean coral Acropora cervicornis.</title>
        <authorList>
            <person name="Selwyn J.D."/>
            <person name="Vollmer S.V."/>
        </authorList>
    </citation>
    <scope>NUCLEOTIDE SEQUENCE</scope>
    <source>
        <strain evidence="2">K2</strain>
    </source>
</reference>
<dbReference type="AlphaFoldDB" id="A0AAD9PPU8"/>
<protein>
    <submittedName>
        <fullName evidence="2">Uncharacterized protein</fullName>
    </submittedName>
</protein>
<evidence type="ECO:0000256" key="1">
    <source>
        <dbReference type="SAM" id="MobiDB-lite"/>
    </source>
</evidence>
<name>A0AAD9PPU8_ACRCE</name>
<sequence>MQSMVKKLPFPIQDHWSREANRWRVSRQTIPAFAEFVAFVKSEAGIYSHGPSLLQRCSQSRFHDENFQPTQAAAKQQNPAKGPISDIQANEGVSNGTNRHCINCCTSCSCEVEGIQEDISTTLGVEGADSKLVVNGPVLLDTKVLTGLIASDINRSNSIQLGKAFTKDDIAAVEEDVPAPELVQRWAHLECIQAEFPPRLPGAKVGLLIGSNCPKALEPVDIVASENGGPFAVKDRL</sequence>
<feature type="region of interest" description="Disordered" evidence="1">
    <location>
        <begin position="65"/>
        <end position="90"/>
    </location>
</feature>
<proteinExistence type="predicted"/>
<organism evidence="2 3">
    <name type="scientific">Acropora cervicornis</name>
    <name type="common">Staghorn coral</name>
    <dbReference type="NCBI Taxonomy" id="6130"/>
    <lineage>
        <taxon>Eukaryota</taxon>
        <taxon>Metazoa</taxon>
        <taxon>Cnidaria</taxon>
        <taxon>Anthozoa</taxon>
        <taxon>Hexacorallia</taxon>
        <taxon>Scleractinia</taxon>
        <taxon>Astrocoeniina</taxon>
        <taxon>Acroporidae</taxon>
        <taxon>Acropora</taxon>
    </lineage>
</organism>
<evidence type="ECO:0000313" key="3">
    <source>
        <dbReference type="Proteomes" id="UP001249851"/>
    </source>
</evidence>
<accession>A0AAD9PPU8</accession>
<keyword evidence="3" id="KW-1185">Reference proteome</keyword>
<reference evidence="2" key="2">
    <citation type="journal article" date="2023" name="Science">
        <title>Genomic signatures of disease resistance in endangered staghorn corals.</title>
        <authorList>
            <person name="Vollmer S.V."/>
            <person name="Selwyn J.D."/>
            <person name="Despard B.A."/>
            <person name="Roesel C.L."/>
        </authorList>
    </citation>
    <scope>NUCLEOTIDE SEQUENCE</scope>
    <source>
        <strain evidence="2">K2</strain>
    </source>
</reference>
<evidence type="ECO:0000313" key="2">
    <source>
        <dbReference type="EMBL" id="KAK2546681.1"/>
    </source>
</evidence>